<evidence type="ECO:0000313" key="5">
    <source>
        <dbReference type="EMBL" id="TPX35230.1"/>
    </source>
</evidence>
<feature type="region of interest" description="Disordered" evidence="3">
    <location>
        <begin position="273"/>
        <end position="310"/>
    </location>
</feature>
<proteinExistence type="inferred from homology"/>
<dbReference type="GO" id="GO:0005634">
    <property type="term" value="C:nucleus"/>
    <property type="evidence" value="ECO:0007669"/>
    <property type="project" value="TreeGrafter"/>
</dbReference>
<dbReference type="PANTHER" id="PTHR10300:SF14">
    <property type="entry name" value="PROTEIN SARAH"/>
    <property type="match status" value="1"/>
</dbReference>
<dbReference type="OrthoDB" id="17212at2759"/>
<gene>
    <name evidence="5" type="ORF">SmJEL517_g02306</name>
</gene>
<dbReference type="SUPFAM" id="SSF54928">
    <property type="entry name" value="RNA-binding domain, RBD"/>
    <property type="match status" value="1"/>
</dbReference>
<dbReference type="PANTHER" id="PTHR10300">
    <property type="entry name" value="CALCIPRESSIN"/>
    <property type="match status" value="1"/>
</dbReference>
<evidence type="ECO:0000256" key="1">
    <source>
        <dbReference type="ARBA" id="ARBA00008209"/>
    </source>
</evidence>
<evidence type="ECO:0000256" key="2">
    <source>
        <dbReference type="PROSITE-ProRule" id="PRU00176"/>
    </source>
</evidence>
<keyword evidence="2" id="KW-0694">RNA-binding</keyword>
<dbReference type="InterPro" id="IPR006931">
    <property type="entry name" value="Calcipressin"/>
</dbReference>
<dbReference type="GO" id="GO:0003723">
    <property type="term" value="F:RNA binding"/>
    <property type="evidence" value="ECO:0007669"/>
    <property type="project" value="UniProtKB-UniRule"/>
</dbReference>
<dbReference type="GO" id="GO:0005737">
    <property type="term" value="C:cytoplasm"/>
    <property type="evidence" value="ECO:0007669"/>
    <property type="project" value="TreeGrafter"/>
</dbReference>
<accession>A0A507C138</accession>
<reference evidence="5 6" key="1">
    <citation type="journal article" date="2019" name="Sci. Rep.">
        <title>Comparative genomics of chytrid fungi reveal insights into the obligate biotrophic and pathogenic lifestyle of Synchytrium endobioticum.</title>
        <authorList>
            <person name="van de Vossenberg B.T.L.H."/>
            <person name="Warris S."/>
            <person name="Nguyen H.D.T."/>
            <person name="van Gent-Pelzer M.P.E."/>
            <person name="Joly D.L."/>
            <person name="van de Geest H.C."/>
            <person name="Bonants P.J.M."/>
            <person name="Smith D.S."/>
            <person name="Levesque C.A."/>
            <person name="van der Lee T.A.J."/>
        </authorList>
    </citation>
    <scope>NUCLEOTIDE SEQUENCE [LARGE SCALE GENOMIC DNA]</scope>
    <source>
        <strain evidence="5 6">JEL517</strain>
    </source>
</reference>
<keyword evidence="6" id="KW-1185">Reference proteome</keyword>
<dbReference type="Pfam" id="PF04847">
    <property type="entry name" value="Calcipressin"/>
    <property type="match status" value="1"/>
</dbReference>
<dbReference type="EMBL" id="QEAO01000009">
    <property type="protein sequence ID" value="TPX35230.1"/>
    <property type="molecule type" value="Genomic_DNA"/>
</dbReference>
<evidence type="ECO:0000259" key="4">
    <source>
        <dbReference type="PROSITE" id="PS50102"/>
    </source>
</evidence>
<protein>
    <recommendedName>
        <fullName evidence="4">RRM domain-containing protein</fullName>
    </recommendedName>
</protein>
<dbReference type="PROSITE" id="PS50102">
    <property type="entry name" value="RRM"/>
    <property type="match status" value="1"/>
</dbReference>
<organism evidence="5 6">
    <name type="scientific">Synchytrium microbalum</name>
    <dbReference type="NCBI Taxonomy" id="1806994"/>
    <lineage>
        <taxon>Eukaryota</taxon>
        <taxon>Fungi</taxon>
        <taxon>Fungi incertae sedis</taxon>
        <taxon>Chytridiomycota</taxon>
        <taxon>Chytridiomycota incertae sedis</taxon>
        <taxon>Chytridiomycetes</taxon>
        <taxon>Synchytriales</taxon>
        <taxon>Synchytriaceae</taxon>
        <taxon>Synchytrium</taxon>
    </lineage>
</organism>
<dbReference type="GO" id="GO:0019722">
    <property type="term" value="P:calcium-mediated signaling"/>
    <property type="evidence" value="ECO:0007669"/>
    <property type="project" value="InterPro"/>
</dbReference>
<feature type="domain" description="RRM" evidence="4">
    <location>
        <begin position="39"/>
        <end position="115"/>
    </location>
</feature>
<comment type="similarity">
    <text evidence="1">Belongs to the RCAN family.</text>
</comment>
<dbReference type="RefSeq" id="XP_031025757.1">
    <property type="nucleotide sequence ID" value="XM_031168234.1"/>
</dbReference>
<comment type="caution">
    <text evidence="5">The sequence shown here is derived from an EMBL/GenBank/DDBJ whole genome shotgun (WGS) entry which is preliminary data.</text>
</comment>
<dbReference type="InterPro" id="IPR035979">
    <property type="entry name" value="RBD_domain_sf"/>
</dbReference>
<dbReference type="GO" id="GO:0008597">
    <property type="term" value="F:calcium-dependent protein serine/threonine phosphatase regulator activity"/>
    <property type="evidence" value="ECO:0007669"/>
    <property type="project" value="TreeGrafter"/>
</dbReference>
<dbReference type="AlphaFoldDB" id="A0A507C138"/>
<sequence length="310" mass="33864">MLVKKATELENTTLQTDPLRTKSLPDHPAPVPVRATATNTLILVGIPPEGYEDSARHIRTVLERFGVVRRITLLKSFGRILCTFDVTRAALNARRELHDTVFCGNEPIRVYFGQHTDLDQLTQPTISRLQVPHPEKNFLLSPPGSPPVGWVQIQEGGPSAGGHAELHDVWHELMNEETFSLDHNTGDNDSTGTASQFSSIYGQAYEDESTLEARSTSVLAESIDDSELQSDSQDDGATRELSSIFAGTRIGGGEVIWPLRREAIGSVPTIMLESADGDFDDHPSEGSHGLSSLPNRSPTPLPRTAMPPIE</sequence>
<dbReference type="InterPro" id="IPR000504">
    <property type="entry name" value="RRM_dom"/>
</dbReference>
<dbReference type="InterPro" id="IPR012677">
    <property type="entry name" value="Nucleotide-bd_a/b_plait_sf"/>
</dbReference>
<evidence type="ECO:0000313" key="6">
    <source>
        <dbReference type="Proteomes" id="UP000319731"/>
    </source>
</evidence>
<dbReference type="Gene3D" id="3.30.70.330">
    <property type="match status" value="1"/>
</dbReference>
<feature type="compositionally biased region" description="Polar residues" evidence="3">
    <location>
        <begin position="289"/>
        <end position="298"/>
    </location>
</feature>
<evidence type="ECO:0000256" key="3">
    <source>
        <dbReference type="SAM" id="MobiDB-lite"/>
    </source>
</evidence>
<name>A0A507C138_9FUNG</name>
<dbReference type="GeneID" id="42003531"/>
<dbReference type="STRING" id="1806994.A0A507C138"/>
<dbReference type="Proteomes" id="UP000319731">
    <property type="component" value="Unassembled WGS sequence"/>
</dbReference>